<name>A0A6N8LRS4_9SPHN</name>
<accession>A0A6N8LRS4</accession>
<evidence type="ECO:0000259" key="1">
    <source>
        <dbReference type="Pfam" id="PF13439"/>
    </source>
</evidence>
<keyword evidence="2" id="KW-0808">Transferase</keyword>
<gene>
    <name evidence="2" type="ORF">GQR91_01150</name>
</gene>
<dbReference type="InterPro" id="IPR050194">
    <property type="entry name" value="Glycosyltransferase_grp1"/>
</dbReference>
<feature type="domain" description="Glycosyltransferase subfamily 4-like N-terminal" evidence="1">
    <location>
        <begin position="27"/>
        <end position="192"/>
    </location>
</feature>
<dbReference type="PANTHER" id="PTHR45947">
    <property type="entry name" value="SULFOQUINOVOSYL TRANSFERASE SQD2"/>
    <property type="match status" value="1"/>
</dbReference>
<proteinExistence type="predicted"/>
<dbReference type="Pfam" id="PF13439">
    <property type="entry name" value="Glyco_transf_4"/>
    <property type="match status" value="1"/>
</dbReference>
<protein>
    <submittedName>
        <fullName evidence="2">Glycosyltransferase</fullName>
    </submittedName>
</protein>
<dbReference type="CDD" id="cd03814">
    <property type="entry name" value="GT4-like"/>
    <property type="match status" value="1"/>
</dbReference>
<organism evidence="2 3">
    <name type="scientific">Sphingomonas carotinifaciens</name>
    <dbReference type="NCBI Taxonomy" id="1166323"/>
    <lineage>
        <taxon>Bacteria</taxon>
        <taxon>Pseudomonadati</taxon>
        <taxon>Pseudomonadota</taxon>
        <taxon>Alphaproteobacteria</taxon>
        <taxon>Sphingomonadales</taxon>
        <taxon>Sphingomonadaceae</taxon>
        <taxon>Sphingomonas</taxon>
    </lineage>
</organism>
<reference evidence="2 3" key="1">
    <citation type="submission" date="2019-12" db="EMBL/GenBank/DDBJ databases">
        <authorList>
            <person name="Zheng J."/>
        </authorList>
    </citation>
    <scope>NUCLEOTIDE SEQUENCE [LARGE SCALE GENOMIC DNA]</scope>
    <source>
        <strain evidence="2 3">DSM 27347</strain>
    </source>
</reference>
<dbReference type="Pfam" id="PF13692">
    <property type="entry name" value="Glyco_trans_1_4"/>
    <property type="match status" value="1"/>
</dbReference>
<dbReference type="InterPro" id="IPR028098">
    <property type="entry name" value="Glyco_trans_4-like_N"/>
</dbReference>
<dbReference type="Proteomes" id="UP000436801">
    <property type="component" value="Unassembled WGS sequence"/>
</dbReference>
<dbReference type="AlphaFoldDB" id="A0A6N8LRS4"/>
<dbReference type="PANTHER" id="PTHR45947:SF3">
    <property type="entry name" value="SULFOQUINOVOSYL TRANSFERASE SQD2"/>
    <property type="match status" value="1"/>
</dbReference>
<dbReference type="Gene3D" id="3.40.50.2000">
    <property type="entry name" value="Glycogen Phosphorylase B"/>
    <property type="match status" value="2"/>
</dbReference>
<evidence type="ECO:0000313" key="2">
    <source>
        <dbReference type="EMBL" id="MWC42268.1"/>
    </source>
</evidence>
<dbReference type="SUPFAM" id="SSF53756">
    <property type="entry name" value="UDP-Glycosyltransferase/glycogen phosphorylase"/>
    <property type="match status" value="1"/>
</dbReference>
<dbReference type="EMBL" id="WSUT01000001">
    <property type="protein sequence ID" value="MWC42268.1"/>
    <property type="molecule type" value="Genomic_DNA"/>
</dbReference>
<dbReference type="GO" id="GO:0016757">
    <property type="term" value="F:glycosyltransferase activity"/>
    <property type="evidence" value="ECO:0007669"/>
    <property type="project" value="TreeGrafter"/>
</dbReference>
<dbReference type="OrthoDB" id="5490290at2"/>
<evidence type="ECO:0000313" key="3">
    <source>
        <dbReference type="Proteomes" id="UP000436801"/>
    </source>
</evidence>
<sequence length="390" mass="41326">MCPSSRPVGDAALRVALFSGNYNCVRDGANRALNRLIGHVLSRGHGARVYSPAIAEPAFAPAGDLVPVASLAIPGRPEYRLAPRLPGAAAADVRGFAPDIVHVSAPDGLNAGAIRLARRMGVPVVASMHTRFETYFEYYGLGLLRRPAEAWLRRFYNRCDMVLVPNAGIADEMRAGGVTSPMRIWSRGVDPRQFSPAWRDDGWRRRMGIAPHEVAVLFFGRLVAEKGLAMYEAVIAGLRARGLRVRPLVIGDGPERDRFARRLEGAVMTGHLGGEALGRAVASADLFVNPSLTEAFGNVTLEAMASGVPVVAADVAATRALIDDGQSGLLVSPRDTVAYVEAAATLIADRGRAAALAGAALAATRSFDWPATLDAVIAGYRSAALSANRA</sequence>
<comment type="caution">
    <text evidence="2">The sequence shown here is derived from an EMBL/GenBank/DDBJ whole genome shotgun (WGS) entry which is preliminary data.</text>
</comment>